<dbReference type="SUPFAM" id="SSF52172">
    <property type="entry name" value="CheY-like"/>
    <property type="match status" value="1"/>
</dbReference>
<dbReference type="SUPFAM" id="SSF47384">
    <property type="entry name" value="Homodimeric domain of signal transducing histidine kinase"/>
    <property type="match status" value="1"/>
</dbReference>
<dbReference type="InterPro" id="IPR029016">
    <property type="entry name" value="GAF-like_dom_sf"/>
</dbReference>
<dbReference type="InterPro" id="IPR003594">
    <property type="entry name" value="HATPase_dom"/>
</dbReference>
<evidence type="ECO:0000259" key="8">
    <source>
        <dbReference type="PROSITE" id="PS50110"/>
    </source>
</evidence>
<dbReference type="SMART" id="SM00387">
    <property type="entry name" value="HATPase_c"/>
    <property type="match status" value="1"/>
</dbReference>
<dbReference type="PANTHER" id="PTHR43547:SF2">
    <property type="entry name" value="HYBRID SIGNAL TRANSDUCTION HISTIDINE KINASE C"/>
    <property type="match status" value="1"/>
</dbReference>
<evidence type="ECO:0000256" key="5">
    <source>
        <dbReference type="ARBA" id="ARBA00022777"/>
    </source>
</evidence>
<feature type="modified residue" description="4-aspartylphosphate" evidence="6">
    <location>
        <position position="481"/>
    </location>
</feature>
<dbReference type="SMART" id="SM00388">
    <property type="entry name" value="HisKA"/>
    <property type="match status" value="1"/>
</dbReference>
<feature type="domain" description="Histidine kinase" evidence="7">
    <location>
        <begin position="199"/>
        <end position="412"/>
    </location>
</feature>
<keyword evidence="10" id="KW-1185">Reference proteome</keyword>
<dbReference type="PRINTS" id="PR00344">
    <property type="entry name" value="BCTRLSENSOR"/>
</dbReference>
<dbReference type="OrthoDB" id="9760752at2"/>
<dbReference type="SMART" id="SM00065">
    <property type="entry name" value="GAF"/>
    <property type="match status" value="1"/>
</dbReference>
<dbReference type="Pfam" id="PF13185">
    <property type="entry name" value="GAF_2"/>
    <property type="match status" value="1"/>
</dbReference>
<evidence type="ECO:0000256" key="4">
    <source>
        <dbReference type="ARBA" id="ARBA00022679"/>
    </source>
</evidence>
<evidence type="ECO:0000313" key="9">
    <source>
        <dbReference type="EMBL" id="PNU05594.1"/>
    </source>
</evidence>
<dbReference type="Pfam" id="PF02518">
    <property type="entry name" value="HATPase_c"/>
    <property type="match status" value="1"/>
</dbReference>
<feature type="domain" description="Response regulatory" evidence="8">
    <location>
        <begin position="427"/>
        <end position="548"/>
    </location>
</feature>
<keyword evidence="4" id="KW-0808">Transferase</keyword>
<dbReference type="InterPro" id="IPR003018">
    <property type="entry name" value="GAF"/>
</dbReference>
<dbReference type="EC" id="2.7.13.3" evidence="2"/>
<dbReference type="InterPro" id="IPR005467">
    <property type="entry name" value="His_kinase_dom"/>
</dbReference>
<evidence type="ECO:0000256" key="1">
    <source>
        <dbReference type="ARBA" id="ARBA00000085"/>
    </source>
</evidence>
<dbReference type="PROSITE" id="PS50110">
    <property type="entry name" value="RESPONSE_REGULATORY"/>
    <property type="match status" value="1"/>
</dbReference>
<dbReference type="GO" id="GO:0000155">
    <property type="term" value="F:phosphorelay sensor kinase activity"/>
    <property type="evidence" value="ECO:0007669"/>
    <property type="project" value="InterPro"/>
</dbReference>
<dbReference type="SUPFAM" id="SSF55781">
    <property type="entry name" value="GAF domain-like"/>
    <property type="match status" value="1"/>
</dbReference>
<dbReference type="Gene3D" id="3.30.565.10">
    <property type="entry name" value="Histidine kinase-like ATPase, C-terminal domain"/>
    <property type="match status" value="1"/>
</dbReference>
<dbReference type="PANTHER" id="PTHR43547">
    <property type="entry name" value="TWO-COMPONENT HISTIDINE KINASE"/>
    <property type="match status" value="1"/>
</dbReference>
<dbReference type="InterPro" id="IPR004358">
    <property type="entry name" value="Sig_transdc_His_kin-like_C"/>
</dbReference>
<evidence type="ECO:0000313" key="10">
    <source>
        <dbReference type="Proteomes" id="UP000236327"/>
    </source>
</evidence>
<gene>
    <name evidence="9" type="ORF">A8V01_15650</name>
</gene>
<organism evidence="9 10">
    <name type="scientific">Novosphingobium guangzhouense</name>
    <dbReference type="NCBI Taxonomy" id="1850347"/>
    <lineage>
        <taxon>Bacteria</taxon>
        <taxon>Pseudomonadati</taxon>
        <taxon>Pseudomonadota</taxon>
        <taxon>Alphaproteobacteria</taxon>
        <taxon>Sphingomonadales</taxon>
        <taxon>Sphingomonadaceae</taxon>
        <taxon>Novosphingobium</taxon>
    </lineage>
</organism>
<dbReference type="InterPro" id="IPR036097">
    <property type="entry name" value="HisK_dim/P_sf"/>
</dbReference>
<reference evidence="9 10" key="1">
    <citation type="submission" date="2016-05" db="EMBL/GenBank/DDBJ databases">
        <title>Complete genome sequence of Novosphingobium guangzhouense SA925(T).</title>
        <authorList>
            <person name="Sha S."/>
        </authorList>
    </citation>
    <scope>NUCLEOTIDE SEQUENCE [LARGE SCALE GENOMIC DNA]</scope>
    <source>
        <strain evidence="9 10">SA925</strain>
    </source>
</reference>
<evidence type="ECO:0000259" key="7">
    <source>
        <dbReference type="PROSITE" id="PS50109"/>
    </source>
</evidence>
<evidence type="ECO:0000256" key="6">
    <source>
        <dbReference type="PROSITE-ProRule" id="PRU00169"/>
    </source>
</evidence>
<dbReference type="Proteomes" id="UP000236327">
    <property type="component" value="Unassembled WGS sequence"/>
</dbReference>
<name>A0A2K2G3H8_9SPHN</name>
<dbReference type="RefSeq" id="WP_103095195.1">
    <property type="nucleotide sequence ID" value="NZ_LYMM01000024.1"/>
</dbReference>
<keyword evidence="3 6" id="KW-0597">Phosphoprotein</keyword>
<dbReference type="EMBL" id="LYMM01000024">
    <property type="protein sequence ID" value="PNU05594.1"/>
    <property type="molecule type" value="Genomic_DNA"/>
</dbReference>
<dbReference type="InterPro" id="IPR001789">
    <property type="entry name" value="Sig_transdc_resp-reg_receiver"/>
</dbReference>
<dbReference type="AlphaFoldDB" id="A0A2K2G3H8"/>
<sequence length="566" mass="62073">MGANPIRTSPVYVAAMEKLVGVVQDLSRARDVDVVTAIVRDAARNLTGADGATFVLRDGDQCFYAEENAIAPLWKGKRFPMNICVSGWVMLNAQSIVIDDIYKDPRVPVEAYRPTFVKSMAMVPIRRNSPIGAIGNYWSSHHAPSAEEVAILQALADTTSVALENADLYMRLQGMVRTLQDQQARISDQHASLGVFTRALAHDLREPVRTLIAFSELLRGPAQDTGAPETKEATYLRYIGESAERMGSLIDSVARYTRLDEPAQAEYSLCTLTEIIAEVRENLARIIAERNATLVHGPLPVLIADSVHLRQLFQNLVANAILHNEPGVTVTIGYEIAAGKGTFFVSDDGAGIPESQHEQIFEPFRRLVHRNDASGLGLSICRRIVSLYGGQIGCVSSPGSGAAFHFTLPDAQQPGTLVDAEMPEIANVLIVDDREADLELTELALFRRPKLHCHLRSVRDGREAHRILSAPGNDVDLILLDINMPDMDGFSLLEEIRGDDTLRNIMVIMCSGSDFEPDQRRSVDLGAAGYLLKPPRFANFKDIVVSKPGLRLQDDGMGLSLIRTGD</sequence>
<dbReference type="Gene3D" id="1.10.287.130">
    <property type="match status" value="1"/>
</dbReference>
<dbReference type="InterPro" id="IPR036890">
    <property type="entry name" value="HATPase_C_sf"/>
</dbReference>
<dbReference type="Pfam" id="PF00512">
    <property type="entry name" value="HisKA"/>
    <property type="match status" value="1"/>
</dbReference>
<dbReference type="InterPro" id="IPR003661">
    <property type="entry name" value="HisK_dim/P_dom"/>
</dbReference>
<protein>
    <recommendedName>
        <fullName evidence="2">histidine kinase</fullName>
        <ecNumber evidence="2">2.7.13.3</ecNumber>
    </recommendedName>
</protein>
<evidence type="ECO:0000256" key="3">
    <source>
        <dbReference type="ARBA" id="ARBA00022553"/>
    </source>
</evidence>
<dbReference type="SUPFAM" id="SSF55874">
    <property type="entry name" value="ATPase domain of HSP90 chaperone/DNA topoisomerase II/histidine kinase"/>
    <property type="match status" value="1"/>
</dbReference>
<dbReference type="InterPro" id="IPR011006">
    <property type="entry name" value="CheY-like_superfamily"/>
</dbReference>
<dbReference type="Gene3D" id="3.40.50.2300">
    <property type="match status" value="1"/>
</dbReference>
<proteinExistence type="predicted"/>
<comment type="catalytic activity">
    <reaction evidence="1">
        <text>ATP + protein L-histidine = ADP + protein N-phospho-L-histidine.</text>
        <dbReference type="EC" id="2.7.13.3"/>
    </reaction>
</comment>
<dbReference type="Gene3D" id="3.30.450.40">
    <property type="match status" value="1"/>
</dbReference>
<dbReference type="Pfam" id="PF00072">
    <property type="entry name" value="Response_reg"/>
    <property type="match status" value="1"/>
</dbReference>
<dbReference type="PROSITE" id="PS50109">
    <property type="entry name" value="HIS_KIN"/>
    <property type="match status" value="1"/>
</dbReference>
<accession>A0A2K2G3H8</accession>
<dbReference type="CDD" id="cd00082">
    <property type="entry name" value="HisKA"/>
    <property type="match status" value="1"/>
</dbReference>
<evidence type="ECO:0000256" key="2">
    <source>
        <dbReference type="ARBA" id="ARBA00012438"/>
    </source>
</evidence>
<comment type="caution">
    <text evidence="9">The sequence shown here is derived from an EMBL/GenBank/DDBJ whole genome shotgun (WGS) entry which is preliminary data.</text>
</comment>
<keyword evidence="5" id="KW-0418">Kinase</keyword>
<dbReference type="SMART" id="SM00448">
    <property type="entry name" value="REC"/>
    <property type="match status" value="1"/>
</dbReference>